<gene>
    <name evidence="2" type="primary">LOC115627576</name>
</gene>
<name>A0A6J2TVH6_DROLE</name>
<dbReference type="Proteomes" id="UP000504634">
    <property type="component" value="Unplaced"/>
</dbReference>
<dbReference type="AlphaFoldDB" id="A0A6J2TVH6"/>
<proteinExistence type="predicted"/>
<keyword evidence="1" id="KW-1185">Reference proteome</keyword>
<accession>A0A6J2TVH6</accession>
<organism evidence="1 2">
    <name type="scientific">Drosophila lebanonensis</name>
    <name type="common">Fruit fly</name>
    <name type="synonym">Scaptodrosophila lebanonensis</name>
    <dbReference type="NCBI Taxonomy" id="7225"/>
    <lineage>
        <taxon>Eukaryota</taxon>
        <taxon>Metazoa</taxon>
        <taxon>Ecdysozoa</taxon>
        <taxon>Arthropoda</taxon>
        <taxon>Hexapoda</taxon>
        <taxon>Insecta</taxon>
        <taxon>Pterygota</taxon>
        <taxon>Neoptera</taxon>
        <taxon>Endopterygota</taxon>
        <taxon>Diptera</taxon>
        <taxon>Brachycera</taxon>
        <taxon>Muscomorpha</taxon>
        <taxon>Ephydroidea</taxon>
        <taxon>Drosophilidae</taxon>
        <taxon>Scaptodrosophila</taxon>
    </lineage>
</organism>
<evidence type="ECO:0000313" key="1">
    <source>
        <dbReference type="Proteomes" id="UP000504634"/>
    </source>
</evidence>
<evidence type="ECO:0000313" key="2">
    <source>
        <dbReference type="RefSeq" id="XP_030379158.1"/>
    </source>
</evidence>
<dbReference type="GeneID" id="115627576"/>
<dbReference type="RefSeq" id="XP_030379158.1">
    <property type="nucleotide sequence ID" value="XM_030523298.1"/>
</dbReference>
<protein>
    <submittedName>
        <fullName evidence="2">Protein aubergine-like</fullName>
    </submittedName>
</protein>
<reference evidence="2" key="1">
    <citation type="submission" date="2025-08" db="UniProtKB">
        <authorList>
            <consortium name="RefSeq"/>
        </authorList>
    </citation>
    <scope>IDENTIFICATION</scope>
    <source>
        <strain evidence="2">11010-0011.00</strain>
        <tissue evidence="2">Whole body</tissue>
    </source>
</reference>
<sequence length="87" mass="9993">MLNPELARDTRINNAMRADFSRRLLTSAQIVQVLKSWNMDLDKNLVEIPARVLMPEKINFGNQKHYALIGLAPLMLQKRLSSEQTKS</sequence>